<comment type="caution">
    <text evidence="2">The sequence shown here is derived from an EMBL/GenBank/DDBJ whole genome shotgun (WGS) entry which is preliminary data.</text>
</comment>
<dbReference type="EMBL" id="NAJL01000077">
    <property type="protein sequence ID" value="TKA22339.1"/>
    <property type="molecule type" value="Genomic_DNA"/>
</dbReference>
<sequence length="66" mass="6983">MSAQGGAGKQDYGDKGLEAVEKKVGQSTGHQVDPNKMRGTNEKVTDKARGMFESSTGKNVPDKVSN</sequence>
<protein>
    <submittedName>
        <fullName evidence="2">Uncharacterized protein</fullName>
    </submittedName>
</protein>
<dbReference type="OrthoDB" id="3050608at2759"/>
<reference evidence="2 3" key="1">
    <citation type="submission" date="2017-03" db="EMBL/GenBank/DDBJ databases">
        <title>Genomes of endolithic fungi from Antarctica.</title>
        <authorList>
            <person name="Coleine C."/>
            <person name="Masonjones S."/>
            <person name="Stajich J.E."/>
        </authorList>
    </citation>
    <scope>NUCLEOTIDE SEQUENCE [LARGE SCALE GENOMIC DNA]</scope>
    <source>
        <strain evidence="2 3">CCFEE 6315</strain>
    </source>
</reference>
<proteinExistence type="predicted"/>
<evidence type="ECO:0000313" key="2">
    <source>
        <dbReference type="EMBL" id="TKA22339.1"/>
    </source>
</evidence>
<feature type="compositionally biased region" description="Basic and acidic residues" evidence="1">
    <location>
        <begin position="33"/>
        <end position="50"/>
    </location>
</feature>
<feature type="region of interest" description="Disordered" evidence="1">
    <location>
        <begin position="1"/>
        <end position="66"/>
    </location>
</feature>
<name>A0A4V5N355_9PEZI</name>
<keyword evidence="3" id="KW-1185">Reference proteome</keyword>
<feature type="compositionally biased region" description="Basic and acidic residues" evidence="1">
    <location>
        <begin position="11"/>
        <end position="24"/>
    </location>
</feature>
<organism evidence="2 3">
    <name type="scientific">Salinomyces thailandicus</name>
    <dbReference type="NCBI Taxonomy" id="706561"/>
    <lineage>
        <taxon>Eukaryota</taxon>
        <taxon>Fungi</taxon>
        <taxon>Dikarya</taxon>
        <taxon>Ascomycota</taxon>
        <taxon>Pezizomycotina</taxon>
        <taxon>Dothideomycetes</taxon>
        <taxon>Dothideomycetidae</taxon>
        <taxon>Mycosphaerellales</taxon>
        <taxon>Teratosphaeriaceae</taxon>
        <taxon>Salinomyces</taxon>
    </lineage>
</organism>
<accession>A0A4V5N355</accession>
<evidence type="ECO:0000256" key="1">
    <source>
        <dbReference type="SAM" id="MobiDB-lite"/>
    </source>
</evidence>
<dbReference type="AlphaFoldDB" id="A0A4V5N355"/>
<feature type="compositionally biased region" description="Polar residues" evidence="1">
    <location>
        <begin position="53"/>
        <end position="66"/>
    </location>
</feature>
<dbReference type="Proteomes" id="UP000308549">
    <property type="component" value="Unassembled WGS sequence"/>
</dbReference>
<gene>
    <name evidence="2" type="ORF">B0A50_08158</name>
</gene>
<evidence type="ECO:0000313" key="3">
    <source>
        <dbReference type="Proteomes" id="UP000308549"/>
    </source>
</evidence>